<accession>A0A067LYU4</accession>
<name>A0A067LYU4_BOTB1</name>
<keyword evidence="2" id="KW-1185">Reference proteome</keyword>
<protein>
    <submittedName>
        <fullName evidence="1">Uncharacterized protein</fullName>
    </submittedName>
</protein>
<dbReference type="GO" id="GO:0043022">
    <property type="term" value="F:ribosome binding"/>
    <property type="evidence" value="ECO:0007669"/>
    <property type="project" value="InterPro"/>
</dbReference>
<gene>
    <name evidence="1" type="ORF">BOTBODRAFT_139964</name>
</gene>
<evidence type="ECO:0000313" key="2">
    <source>
        <dbReference type="Proteomes" id="UP000027195"/>
    </source>
</evidence>
<dbReference type="STRING" id="930990.A0A067LYU4"/>
<dbReference type="GO" id="GO:0061671">
    <property type="term" value="C:Cbp3p-Cbp6 complex"/>
    <property type="evidence" value="ECO:0007669"/>
    <property type="project" value="InterPro"/>
</dbReference>
<reference evidence="2" key="1">
    <citation type="journal article" date="2014" name="Proc. Natl. Acad. Sci. U.S.A.">
        <title>Extensive sampling of basidiomycete genomes demonstrates inadequacy of the white-rot/brown-rot paradigm for wood decay fungi.</title>
        <authorList>
            <person name="Riley R."/>
            <person name="Salamov A.A."/>
            <person name="Brown D.W."/>
            <person name="Nagy L.G."/>
            <person name="Floudas D."/>
            <person name="Held B.W."/>
            <person name="Levasseur A."/>
            <person name="Lombard V."/>
            <person name="Morin E."/>
            <person name="Otillar R."/>
            <person name="Lindquist E.A."/>
            <person name="Sun H."/>
            <person name="LaButti K.M."/>
            <person name="Schmutz J."/>
            <person name="Jabbour D."/>
            <person name="Luo H."/>
            <person name="Baker S.E."/>
            <person name="Pisabarro A.G."/>
            <person name="Walton J.D."/>
            <person name="Blanchette R.A."/>
            <person name="Henrissat B."/>
            <person name="Martin F."/>
            <person name="Cullen D."/>
            <person name="Hibbett D.S."/>
            <person name="Grigoriev I.V."/>
        </authorList>
    </citation>
    <scope>NUCLEOTIDE SEQUENCE [LARGE SCALE GENOMIC DNA]</scope>
    <source>
        <strain evidence="2">FD-172 SS1</strain>
    </source>
</reference>
<dbReference type="PANTHER" id="PTHR28250">
    <property type="entry name" value="CYTOCHROME B PRE-MRNA-PROCESSING PROTEIN 6"/>
    <property type="match status" value="1"/>
</dbReference>
<dbReference type="InParanoid" id="A0A067LYU4"/>
<sequence>MATRIKSLQHIVKSWPTDPLRPNIQFRNYLLSLDESSMSSNSVQALRLLAEGSLQKKYPLSERTLKPASMPEYYNRLLEGRMKSARGEGRSWSKRFFGRW</sequence>
<dbReference type="EMBL" id="KL198105">
    <property type="protein sequence ID" value="KDQ07550.1"/>
    <property type="molecule type" value="Genomic_DNA"/>
</dbReference>
<dbReference type="PANTHER" id="PTHR28250:SF1">
    <property type="entry name" value="CYTOCHROME B PRE-MRNA-PROCESSING PROTEIN 6"/>
    <property type="match status" value="1"/>
</dbReference>
<dbReference type="GO" id="GO:0034551">
    <property type="term" value="P:mitochondrial respiratory chain complex III assembly"/>
    <property type="evidence" value="ECO:0007669"/>
    <property type="project" value="TreeGrafter"/>
</dbReference>
<dbReference type="HOGENOM" id="CLU_138679_2_0_1"/>
<dbReference type="OrthoDB" id="2107880at2759"/>
<dbReference type="InterPro" id="IPR037653">
    <property type="entry name" value="Cbp6"/>
</dbReference>
<proteinExistence type="predicted"/>
<dbReference type="Proteomes" id="UP000027195">
    <property type="component" value="Unassembled WGS sequence"/>
</dbReference>
<organism evidence="1 2">
    <name type="scientific">Botryobasidium botryosum (strain FD-172 SS1)</name>
    <dbReference type="NCBI Taxonomy" id="930990"/>
    <lineage>
        <taxon>Eukaryota</taxon>
        <taxon>Fungi</taxon>
        <taxon>Dikarya</taxon>
        <taxon>Basidiomycota</taxon>
        <taxon>Agaricomycotina</taxon>
        <taxon>Agaricomycetes</taxon>
        <taxon>Cantharellales</taxon>
        <taxon>Botryobasidiaceae</taxon>
        <taxon>Botryobasidium</taxon>
    </lineage>
</organism>
<dbReference type="Pfam" id="PF20180">
    <property type="entry name" value="UQCC2_CBP6"/>
    <property type="match status" value="1"/>
</dbReference>
<dbReference type="AlphaFoldDB" id="A0A067LYU4"/>
<evidence type="ECO:0000313" key="1">
    <source>
        <dbReference type="EMBL" id="KDQ07550.1"/>
    </source>
</evidence>